<feature type="transmembrane region" description="Helical" evidence="1">
    <location>
        <begin position="352"/>
        <end position="371"/>
    </location>
</feature>
<feature type="non-terminal residue" evidence="2">
    <location>
        <position position="503"/>
    </location>
</feature>
<evidence type="ECO:0000313" key="2">
    <source>
        <dbReference type="EMBL" id="PIV12891.1"/>
    </source>
</evidence>
<feature type="transmembrane region" description="Helical" evidence="1">
    <location>
        <begin position="12"/>
        <end position="32"/>
    </location>
</feature>
<proteinExistence type="predicted"/>
<feature type="transmembrane region" description="Helical" evidence="1">
    <location>
        <begin position="161"/>
        <end position="192"/>
    </location>
</feature>
<organism evidence="2 3">
    <name type="scientific">Candidatus Nealsonbacteria bacterium CG03_land_8_20_14_0_80_36_12</name>
    <dbReference type="NCBI Taxonomy" id="1974701"/>
    <lineage>
        <taxon>Bacteria</taxon>
        <taxon>Candidatus Nealsoniibacteriota</taxon>
    </lineage>
</organism>
<evidence type="ECO:0008006" key="4">
    <source>
        <dbReference type="Google" id="ProtNLM"/>
    </source>
</evidence>
<evidence type="ECO:0000313" key="3">
    <source>
        <dbReference type="Proteomes" id="UP000230324"/>
    </source>
</evidence>
<feature type="transmembrane region" description="Helical" evidence="1">
    <location>
        <begin position="423"/>
        <end position="442"/>
    </location>
</feature>
<dbReference type="PANTHER" id="PTHR38454">
    <property type="entry name" value="INTEGRAL MEMBRANE PROTEIN-RELATED"/>
    <property type="match status" value="1"/>
</dbReference>
<name>A0A2M7BYY8_9BACT</name>
<feature type="transmembrane region" description="Helical" evidence="1">
    <location>
        <begin position="485"/>
        <end position="502"/>
    </location>
</feature>
<feature type="transmembrane region" description="Helical" evidence="1">
    <location>
        <begin position="391"/>
        <end position="411"/>
    </location>
</feature>
<feature type="transmembrane region" description="Helical" evidence="1">
    <location>
        <begin position="249"/>
        <end position="269"/>
    </location>
</feature>
<dbReference type="PANTHER" id="PTHR38454:SF1">
    <property type="entry name" value="INTEGRAL MEMBRANE PROTEIN"/>
    <property type="match status" value="1"/>
</dbReference>
<protein>
    <recommendedName>
        <fullName evidence="4">YfhO family protein</fullName>
    </recommendedName>
</protein>
<dbReference type="AlphaFoldDB" id="A0A2M7BYY8"/>
<feature type="transmembrane region" description="Helical" evidence="1">
    <location>
        <begin position="204"/>
        <end position="219"/>
    </location>
</feature>
<feature type="transmembrane region" description="Helical" evidence="1">
    <location>
        <begin position="454"/>
        <end position="478"/>
    </location>
</feature>
<keyword evidence="1" id="KW-0472">Membrane</keyword>
<dbReference type="Pfam" id="PF09586">
    <property type="entry name" value="YfhO"/>
    <property type="match status" value="1"/>
</dbReference>
<dbReference type="InterPro" id="IPR018580">
    <property type="entry name" value="Uncharacterised_YfhO"/>
</dbReference>
<keyword evidence="1" id="KW-0812">Transmembrane</keyword>
<dbReference type="EMBL" id="PEUV01000002">
    <property type="protein sequence ID" value="PIV12891.1"/>
    <property type="molecule type" value="Genomic_DNA"/>
</dbReference>
<feature type="transmembrane region" description="Helical" evidence="1">
    <location>
        <begin position="327"/>
        <end position="345"/>
    </location>
</feature>
<accession>A0A2M7BYY8</accession>
<sequence length="503" mass="58427">MRLRLVKFLKSNLWVVFLFFILSIVLFSDFLFKGLLPIPSDVIVGAFHPWLDNRWLGISTIFPVKNFEIRDIVYQLYPWRQLVTESLKNGVFPLWNPYNFTGISHIANIFAAPFYPFNFLFFLFPFSLGWSVYIFLQPLLICFSTYLFLRNLKLGKVSSFFGSAVFAFSSVIIARLEFGILGHAAVWLPLALLSEDKIFKDKKYKWWFAGVIFLLFNYLSGYLQVAIYSYAVFLAYGIFRFFQYKNKKALIFILITPFVALSLGGVQTLPFLSAVKESSRIVNYGKEHFFADEFFLPVERLITFLIPDFFGNPVTKNFWGKTSYYEFAGYLGIIPLFFALFSLFKRNKKKEIIFWLILTITGFVFILPNYLSSLPYRLNIPGFSVLVPSRIIFVIDFSFSILCAFGFEGFINSKEKFRKKFSFITLFLFSLCFLVISIFATGKAIFIPEWQKNLIIILRNSVIPVSLLLALLFSLVIYEASSKIFIKKIIIFVLLFLTFSDLL</sequence>
<gene>
    <name evidence="2" type="ORF">COS47_00075</name>
</gene>
<dbReference type="Proteomes" id="UP000230324">
    <property type="component" value="Unassembled WGS sequence"/>
</dbReference>
<comment type="caution">
    <text evidence="2">The sequence shown here is derived from an EMBL/GenBank/DDBJ whole genome shotgun (WGS) entry which is preliminary data.</text>
</comment>
<reference evidence="3" key="1">
    <citation type="submission" date="2017-09" db="EMBL/GenBank/DDBJ databases">
        <title>Depth-based differentiation of microbial function through sediment-hosted aquifers and enrichment of novel symbionts in the deep terrestrial subsurface.</title>
        <authorList>
            <person name="Probst A.J."/>
            <person name="Ladd B."/>
            <person name="Jarett J.K."/>
            <person name="Geller-Mcgrath D.E."/>
            <person name="Sieber C.M.K."/>
            <person name="Emerson J.B."/>
            <person name="Anantharaman K."/>
            <person name="Thomas B.C."/>
            <person name="Malmstrom R."/>
            <person name="Stieglmeier M."/>
            <person name="Klingl A."/>
            <person name="Woyke T."/>
            <person name="Ryan C.M."/>
            <person name="Banfield J.F."/>
        </authorList>
    </citation>
    <scope>NUCLEOTIDE SEQUENCE [LARGE SCALE GENOMIC DNA]</scope>
</reference>
<keyword evidence="1" id="KW-1133">Transmembrane helix</keyword>
<evidence type="ECO:0000256" key="1">
    <source>
        <dbReference type="SAM" id="Phobius"/>
    </source>
</evidence>